<evidence type="ECO:0000256" key="2">
    <source>
        <dbReference type="ARBA" id="ARBA00022908"/>
    </source>
</evidence>
<evidence type="ECO:0000259" key="7">
    <source>
        <dbReference type="PROSITE" id="PS51900"/>
    </source>
</evidence>
<dbReference type="RefSeq" id="WP_058442209.1">
    <property type="nucleotide sequence ID" value="NZ_CAAAHU010000002.1"/>
</dbReference>
<evidence type="ECO:0000313" key="8">
    <source>
        <dbReference type="EMBL" id="KTC81717.1"/>
    </source>
</evidence>
<proteinExistence type="inferred from homology"/>
<gene>
    <name evidence="8" type="ORF">Lbru_2237</name>
</gene>
<reference evidence="8 9" key="1">
    <citation type="submission" date="2015-11" db="EMBL/GenBank/DDBJ databases">
        <title>Genomic analysis of 38 Legionella species identifies large and diverse effector repertoires.</title>
        <authorList>
            <person name="Burstein D."/>
            <person name="Amaro F."/>
            <person name="Zusman T."/>
            <person name="Lifshitz Z."/>
            <person name="Cohen O."/>
            <person name="Gilbert J.A."/>
            <person name="Pupko T."/>
            <person name="Shuman H.A."/>
            <person name="Segal G."/>
        </authorList>
    </citation>
    <scope>NUCLEOTIDE SEQUENCE [LARGE SCALE GENOMIC DNA]</scope>
    <source>
        <strain evidence="8 9">ATCC 43878</strain>
    </source>
</reference>
<dbReference type="AlphaFoldDB" id="A0A0W0SFR4"/>
<keyword evidence="9" id="KW-1185">Reference proteome</keyword>
<evidence type="ECO:0000256" key="3">
    <source>
        <dbReference type="ARBA" id="ARBA00023125"/>
    </source>
</evidence>
<dbReference type="PANTHER" id="PTHR30629:SF2">
    <property type="entry name" value="PROPHAGE INTEGRASE INTS-RELATED"/>
    <property type="match status" value="1"/>
</dbReference>
<dbReference type="InterPro" id="IPR038488">
    <property type="entry name" value="Integrase_DNA-bd_sf"/>
</dbReference>
<protein>
    <submittedName>
        <fullName evidence="8">Phage related integrase</fullName>
    </submittedName>
</protein>
<accession>A0A0W0SFR4</accession>
<dbReference type="PATRIC" id="fig|29422.6.peg.2384"/>
<dbReference type="PROSITE" id="PS51898">
    <property type="entry name" value="TYR_RECOMBINASE"/>
    <property type="match status" value="1"/>
</dbReference>
<evidence type="ECO:0000313" key="9">
    <source>
        <dbReference type="Proteomes" id="UP000054742"/>
    </source>
</evidence>
<dbReference type="InterPro" id="IPR002104">
    <property type="entry name" value="Integrase_catalytic"/>
</dbReference>
<dbReference type="Gene3D" id="3.30.160.390">
    <property type="entry name" value="Integrase, DNA-binding domain"/>
    <property type="match status" value="1"/>
</dbReference>
<dbReference type="InterPro" id="IPR050808">
    <property type="entry name" value="Phage_Integrase"/>
</dbReference>
<evidence type="ECO:0000256" key="4">
    <source>
        <dbReference type="ARBA" id="ARBA00023172"/>
    </source>
</evidence>
<dbReference type="InterPro" id="IPR010998">
    <property type="entry name" value="Integrase_recombinase_N"/>
</dbReference>
<dbReference type="Pfam" id="PF00589">
    <property type="entry name" value="Phage_integrase"/>
    <property type="match status" value="1"/>
</dbReference>
<feature type="domain" description="Tyr recombinase" evidence="6">
    <location>
        <begin position="212"/>
        <end position="384"/>
    </location>
</feature>
<keyword evidence="2" id="KW-0229">DNA integration</keyword>
<evidence type="ECO:0000256" key="5">
    <source>
        <dbReference type="PROSITE-ProRule" id="PRU01248"/>
    </source>
</evidence>
<organism evidence="8 9">
    <name type="scientific">Legionella brunensis</name>
    <dbReference type="NCBI Taxonomy" id="29422"/>
    <lineage>
        <taxon>Bacteria</taxon>
        <taxon>Pseudomonadati</taxon>
        <taxon>Pseudomonadota</taxon>
        <taxon>Gammaproteobacteria</taxon>
        <taxon>Legionellales</taxon>
        <taxon>Legionellaceae</taxon>
        <taxon>Legionella</taxon>
    </lineage>
</organism>
<feature type="domain" description="Core-binding (CB)" evidence="7">
    <location>
        <begin position="102"/>
        <end position="181"/>
    </location>
</feature>
<dbReference type="EMBL" id="LNXV01000029">
    <property type="protein sequence ID" value="KTC81717.1"/>
    <property type="molecule type" value="Genomic_DNA"/>
</dbReference>
<dbReference type="GO" id="GO:0003677">
    <property type="term" value="F:DNA binding"/>
    <property type="evidence" value="ECO:0007669"/>
    <property type="project" value="UniProtKB-UniRule"/>
</dbReference>
<dbReference type="Pfam" id="PF13356">
    <property type="entry name" value="Arm-DNA-bind_3"/>
    <property type="match status" value="1"/>
</dbReference>
<dbReference type="Gene3D" id="1.10.150.130">
    <property type="match status" value="1"/>
</dbReference>
<dbReference type="InterPro" id="IPR044068">
    <property type="entry name" value="CB"/>
</dbReference>
<dbReference type="SUPFAM" id="SSF56349">
    <property type="entry name" value="DNA breaking-rejoining enzymes"/>
    <property type="match status" value="1"/>
</dbReference>
<dbReference type="Gene3D" id="1.10.443.10">
    <property type="entry name" value="Intergrase catalytic core"/>
    <property type="match status" value="1"/>
</dbReference>
<dbReference type="GO" id="GO:0006310">
    <property type="term" value="P:DNA recombination"/>
    <property type="evidence" value="ECO:0007669"/>
    <property type="project" value="UniProtKB-KW"/>
</dbReference>
<dbReference type="GO" id="GO:0015074">
    <property type="term" value="P:DNA integration"/>
    <property type="evidence" value="ECO:0007669"/>
    <property type="project" value="UniProtKB-KW"/>
</dbReference>
<dbReference type="InterPro" id="IPR011010">
    <property type="entry name" value="DNA_brk_join_enz"/>
</dbReference>
<keyword evidence="4" id="KW-0233">DNA recombination</keyword>
<keyword evidence="3 5" id="KW-0238">DNA-binding</keyword>
<dbReference type="InterPro" id="IPR013762">
    <property type="entry name" value="Integrase-like_cat_sf"/>
</dbReference>
<evidence type="ECO:0000259" key="6">
    <source>
        <dbReference type="PROSITE" id="PS51898"/>
    </source>
</evidence>
<dbReference type="PROSITE" id="PS51900">
    <property type="entry name" value="CB"/>
    <property type="match status" value="1"/>
</dbReference>
<dbReference type="Proteomes" id="UP000054742">
    <property type="component" value="Unassembled WGS sequence"/>
</dbReference>
<dbReference type="STRING" id="29422.Lbru_2237"/>
<name>A0A0W0SFR4_9GAMM</name>
<dbReference type="InterPro" id="IPR025166">
    <property type="entry name" value="Integrase_DNA_bind_dom"/>
</dbReference>
<sequence length="414" mass="47204">MRIKKSTVDNLPLPLATQEGKTAQKRYYDDNLKGFGVRITSGGTKAFFVEKLINKKLCRITLGRYPELTAEMARNKALEMLGQIAMGIDPVAEKRANQMRQVTLNDVFKDYLQTRKSLKASTITNYKQILTKAFSSWTNKPLISITKDKIAKHHEKLGEAHGEAYANLAMRVLRALFNFAAGQYEDSQGRSLITENPVKRLSQTRAWYRVERRQTFIKSHELAPWYKGLEQLSNQTLKDYLLLVLFTGLRRQEAATLTWNQVDLTAKTLTIIETKNNESHTLPLSDFIYDLLMHRKANRSNDYVFPGAGAAGHIVEPRKQMAKVTMLSDIQFTVHDLRRTFITIAESLDIPAYALKRLLNHKMANDVTAGYIVADVERLRKPILLITDYILKCMGVIKSAEVIAIQQDNKELLK</sequence>
<evidence type="ECO:0000256" key="1">
    <source>
        <dbReference type="ARBA" id="ARBA00008857"/>
    </source>
</evidence>
<dbReference type="PANTHER" id="PTHR30629">
    <property type="entry name" value="PROPHAGE INTEGRASE"/>
    <property type="match status" value="1"/>
</dbReference>
<comment type="caution">
    <text evidence="8">The sequence shown here is derived from an EMBL/GenBank/DDBJ whole genome shotgun (WGS) entry which is preliminary data.</text>
</comment>
<comment type="similarity">
    <text evidence="1">Belongs to the 'phage' integrase family.</text>
</comment>
<dbReference type="OrthoDB" id="9795573at2"/>